<dbReference type="Pfam" id="PF03059">
    <property type="entry name" value="NAS"/>
    <property type="match status" value="1"/>
</dbReference>
<dbReference type="Gene3D" id="3.40.50.150">
    <property type="entry name" value="Vaccinia Virus protein VP39"/>
    <property type="match status" value="1"/>
</dbReference>
<dbReference type="EMBL" id="SNSC02000015">
    <property type="protein sequence ID" value="TID17919.1"/>
    <property type="molecule type" value="Genomic_DNA"/>
</dbReference>
<dbReference type="PROSITE" id="PS51142">
    <property type="entry name" value="NAS"/>
    <property type="match status" value="1"/>
</dbReference>
<keyword evidence="2" id="KW-0808">Transferase</keyword>
<comment type="caution">
    <text evidence="4">The sequence shown here is derived from an EMBL/GenBank/DDBJ whole genome shotgun (WGS) entry which is preliminary data.</text>
</comment>
<organism evidence="4 5">
    <name type="scientific">Venturia nashicola</name>
    <dbReference type="NCBI Taxonomy" id="86259"/>
    <lineage>
        <taxon>Eukaryota</taxon>
        <taxon>Fungi</taxon>
        <taxon>Dikarya</taxon>
        <taxon>Ascomycota</taxon>
        <taxon>Pezizomycotina</taxon>
        <taxon>Dothideomycetes</taxon>
        <taxon>Pleosporomycetidae</taxon>
        <taxon>Venturiales</taxon>
        <taxon>Venturiaceae</taxon>
        <taxon>Venturia</taxon>
    </lineage>
</organism>
<evidence type="ECO:0000256" key="3">
    <source>
        <dbReference type="ARBA" id="ARBA00022691"/>
    </source>
</evidence>
<reference evidence="4 5" key="1">
    <citation type="submission" date="2019-04" db="EMBL/GenBank/DDBJ databases">
        <title>High contiguity whole genome sequence and gene annotation resource for two Venturia nashicola isolates.</title>
        <authorList>
            <person name="Prokchorchik M."/>
            <person name="Won K."/>
            <person name="Lee Y."/>
            <person name="Choi E.D."/>
            <person name="Segonzac C."/>
            <person name="Sohn K.H."/>
        </authorList>
    </citation>
    <scope>NUCLEOTIDE SEQUENCE [LARGE SCALE GENOMIC DNA]</scope>
    <source>
        <strain evidence="4 5">PRI2</strain>
    </source>
</reference>
<dbReference type="GO" id="GO:0030418">
    <property type="term" value="P:nicotianamine biosynthetic process"/>
    <property type="evidence" value="ECO:0007669"/>
    <property type="project" value="InterPro"/>
</dbReference>
<proteinExistence type="inferred from homology"/>
<sequence>MTLSIIQHIALPENGTPPATPTLERAALREPTDGVKGKELKDMRQAEQLVEEVLCIADELASRQDLKPCSRVNKLFGRLVSTCIKPWNNAVVERVLGDREIEGVIGHLREMCAEGEGELEKYWAERFLEELEEKEEKETKSDTSVQDPARISAAQTLLTQFPYHKNYIDLVNLELSNILAALSQQQQTISTSSTSPAEPITTSSPLSIAFIGSGPLPFTSFLFASSLPNAKITNIDLDSHAIHLSSKLARHLGYTTPETSHANPEKMTFLTSDATTISSLSSHNIVFLAALVGLNVPQKISIMKAVVSRMRPGALLVTRSAVGLRGLLYPVLEFEELEQGGVGVEMVVEVRPWNWIVNSTLVLRVL</sequence>
<dbReference type="Proteomes" id="UP000298493">
    <property type="component" value="Unassembled WGS sequence"/>
</dbReference>
<dbReference type="GO" id="GO:0030410">
    <property type="term" value="F:nicotianamine synthase activity"/>
    <property type="evidence" value="ECO:0007669"/>
    <property type="project" value="InterPro"/>
</dbReference>
<evidence type="ECO:0000313" key="5">
    <source>
        <dbReference type="Proteomes" id="UP000298493"/>
    </source>
</evidence>
<keyword evidence="5" id="KW-1185">Reference proteome</keyword>
<dbReference type="InterPro" id="IPR029063">
    <property type="entry name" value="SAM-dependent_MTases_sf"/>
</dbReference>
<dbReference type="SUPFAM" id="SSF53335">
    <property type="entry name" value="S-adenosyl-L-methionine-dependent methyltransferases"/>
    <property type="match status" value="1"/>
</dbReference>
<dbReference type="AlphaFoldDB" id="A0A4Z1P1H7"/>
<evidence type="ECO:0000313" key="4">
    <source>
        <dbReference type="EMBL" id="TID17919.1"/>
    </source>
</evidence>
<dbReference type="InterPro" id="IPR004298">
    <property type="entry name" value="Nicotian_synth"/>
</dbReference>
<gene>
    <name evidence="4" type="ORF">E6O75_ATG10564</name>
</gene>
<evidence type="ECO:0000256" key="2">
    <source>
        <dbReference type="ARBA" id="ARBA00022679"/>
    </source>
</evidence>
<evidence type="ECO:0000256" key="1">
    <source>
        <dbReference type="ARBA" id="ARBA00007009"/>
    </source>
</evidence>
<dbReference type="PANTHER" id="PTHR32266:SF12">
    <property type="entry name" value="NICOTIANAMINE SYNTHASE 3"/>
    <property type="match status" value="1"/>
</dbReference>
<keyword evidence="3" id="KW-0949">S-adenosyl-L-methionine</keyword>
<dbReference type="PANTHER" id="PTHR32266">
    <property type="entry name" value="NICOTIANAMINE SYNTHASE 3"/>
    <property type="match status" value="1"/>
</dbReference>
<protein>
    <submittedName>
        <fullName evidence="4">Nicotianamine synthase</fullName>
    </submittedName>
</protein>
<accession>A0A4Z1P1H7</accession>
<dbReference type="STRING" id="86259.A0A4Z1P1H7"/>
<name>A0A4Z1P1H7_9PEZI</name>
<comment type="similarity">
    <text evidence="1">Belongs to the nicotianamine synthase (NAS)-like family.</text>
</comment>